<feature type="compositionally biased region" description="Basic and acidic residues" evidence="1">
    <location>
        <begin position="1"/>
        <end position="15"/>
    </location>
</feature>
<reference evidence="2 3" key="1">
    <citation type="submission" date="2020-08" db="EMBL/GenBank/DDBJ databases">
        <title>Genomic Encyclopedia of Type Strains, Phase III (KMG-III): the genomes of soil and plant-associated and newly described type strains.</title>
        <authorList>
            <person name="Whitman W."/>
        </authorList>
    </citation>
    <scope>NUCLEOTIDE SEQUENCE [LARGE SCALE GENOMIC DNA]</scope>
    <source>
        <strain evidence="2 3">CECT 3146</strain>
    </source>
</reference>
<feature type="region of interest" description="Disordered" evidence="1">
    <location>
        <begin position="1"/>
        <end position="30"/>
    </location>
</feature>
<keyword evidence="3" id="KW-1185">Reference proteome</keyword>
<comment type="caution">
    <text evidence="2">The sequence shown here is derived from an EMBL/GenBank/DDBJ whole genome shotgun (WGS) entry which is preliminary data.</text>
</comment>
<accession>A0A7W8B5F8</accession>
<name>A0A7W8B5F8_STRST</name>
<evidence type="ECO:0000256" key="1">
    <source>
        <dbReference type="SAM" id="MobiDB-lite"/>
    </source>
</evidence>
<sequence length="207" mass="22944">MEQPKPEGRRYHEASTKAQLSNGRRCPGSAQRIDIDISPEEWTERLLAAESTAASRRASNSVRKPRPQASPATVQMNSAARGPREQLAEHVQDECSQCRLGHCARVVELRRLIRRIAQAEVPALYGQLRTALRQHRADCSLCKAGATCEVGRQLGARMSGLAQDQMRAARPDLYRTTRQVPTVHLTRDGFAVRTAPLVSEGPEAERT</sequence>
<feature type="region of interest" description="Disordered" evidence="1">
    <location>
        <begin position="53"/>
        <end position="85"/>
    </location>
</feature>
<dbReference type="EMBL" id="JACHJD010000024">
    <property type="protein sequence ID" value="MBB5109192.1"/>
    <property type="molecule type" value="Genomic_DNA"/>
</dbReference>
<proteinExistence type="predicted"/>
<dbReference type="AlphaFoldDB" id="A0A7W8B5F8"/>
<evidence type="ECO:0000313" key="2">
    <source>
        <dbReference type="EMBL" id="MBB5109192.1"/>
    </source>
</evidence>
<gene>
    <name evidence="2" type="ORF">FHS40_008320</name>
</gene>
<dbReference type="Proteomes" id="UP000549009">
    <property type="component" value="Unassembled WGS sequence"/>
</dbReference>
<organism evidence="2 3">
    <name type="scientific">Streptomyces spectabilis</name>
    <dbReference type="NCBI Taxonomy" id="68270"/>
    <lineage>
        <taxon>Bacteria</taxon>
        <taxon>Bacillati</taxon>
        <taxon>Actinomycetota</taxon>
        <taxon>Actinomycetes</taxon>
        <taxon>Kitasatosporales</taxon>
        <taxon>Streptomycetaceae</taxon>
        <taxon>Streptomyces</taxon>
    </lineage>
</organism>
<protein>
    <submittedName>
        <fullName evidence="2">Uncharacterized protein</fullName>
    </submittedName>
</protein>
<dbReference type="RefSeq" id="WP_184926187.1">
    <property type="nucleotide sequence ID" value="NZ_BMSQ01000027.1"/>
</dbReference>
<evidence type="ECO:0000313" key="3">
    <source>
        <dbReference type="Proteomes" id="UP000549009"/>
    </source>
</evidence>